<dbReference type="EMBL" id="HBUF01650436">
    <property type="protein sequence ID" value="CAG6786814.1"/>
    <property type="molecule type" value="Transcribed_RNA"/>
</dbReference>
<organism evidence="4">
    <name type="scientific">Cacopsylla melanoneura</name>
    <dbReference type="NCBI Taxonomy" id="428564"/>
    <lineage>
        <taxon>Eukaryota</taxon>
        <taxon>Metazoa</taxon>
        <taxon>Ecdysozoa</taxon>
        <taxon>Arthropoda</taxon>
        <taxon>Hexapoda</taxon>
        <taxon>Insecta</taxon>
        <taxon>Pterygota</taxon>
        <taxon>Neoptera</taxon>
        <taxon>Paraneoptera</taxon>
        <taxon>Hemiptera</taxon>
        <taxon>Sternorrhyncha</taxon>
        <taxon>Psylloidea</taxon>
        <taxon>Psyllidae</taxon>
        <taxon>Psyllinae</taxon>
        <taxon>Cacopsylla</taxon>
    </lineage>
</organism>
<dbReference type="InterPro" id="IPR005135">
    <property type="entry name" value="Endo/exonuclease/phosphatase"/>
</dbReference>
<sequence>MQIKQHHIRMTIACFFLTNFTLLELSVSHSNNPLCIGSDVALSDTSPVTLSIQSIPCLKTHDISKLNPLAKVFLPNNNEKKPGYCGNLNHIKTKTPPAFLPAFPPGVPSTSTAVPYVQQQQTAKYYIPPPYLLSRPHISLSRQPNSLSRPLTSFSHPLTSVSRPPISFSHPPFSVPIRPLPSFSRPLTTLSHATISLSHPPTLLSRPPWISVYPRHCYPFPSPNTRYSHRLHYFSPSSSPPLYSINQDSGLDGKHNITPTPDIITYPPVASDSTCTPSFPSKNNPIVPVSWNKKVHKSQHSGTRMTILHHNVQSLKNKLPLFELFLHTLDSDYKHKPDVLCITETWFSKDSAPCHNIPGYINLSSFFRAQDSGGGVSIFTKDTSDLIALDLNVSPIEYSFEYSVVAARTRDLAILCIYKSTNPKSKFQDFLLKFEQVLTKLRAYKYLVVCGDFNVNLLLDTKQSSDFLSLLKMFNLTPSVSCPTRITTRTATCIDNILINFSPNILLNKDTNIFSGLGDHKHAQVIVFEVHNPKSTERVVLRTFNPQQISSFTEALSCTDFSPVYRRDNVNDQLSHFYSIFLFLFNSHFPYKLLSVGGPKRKPWITKGIIISSAKKRSLFSLGLQSNDPSLHEYYKNYCRVLQRVVREAKRKHTMSEIRSAPKQKRIKTVWNIVKAHSKYNRSKTCDTFELKRNNQTVKDPLEVANLFNDFWTNIVAQIPTPNTTSLNSSSPTSPSSSSSYSSVCSSSSSYSSLPSSASSAYNKCQNRFNME</sequence>
<dbReference type="InterPro" id="IPR036691">
    <property type="entry name" value="Endo/exonu/phosph_ase_sf"/>
</dbReference>
<accession>A0A8D9BK10</accession>
<dbReference type="Gene3D" id="3.60.10.10">
    <property type="entry name" value="Endonuclease/exonuclease/phosphatase"/>
    <property type="match status" value="1"/>
</dbReference>
<evidence type="ECO:0000259" key="3">
    <source>
        <dbReference type="Pfam" id="PF03372"/>
    </source>
</evidence>
<protein>
    <recommendedName>
        <fullName evidence="3">Endonuclease/exonuclease/phosphatase domain-containing protein</fullName>
    </recommendedName>
</protein>
<feature type="chain" id="PRO_5034636079" description="Endonuclease/exonuclease/phosphatase domain-containing protein" evidence="2">
    <location>
        <begin position="29"/>
        <end position="772"/>
    </location>
</feature>
<dbReference type="GO" id="GO:0003824">
    <property type="term" value="F:catalytic activity"/>
    <property type="evidence" value="ECO:0007669"/>
    <property type="project" value="InterPro"/>
</dbReference>
<feature type="region of interest" description="Disordered" evidence="1">
    <location>
        <begin position="722"/>
        <end position="761"/>
    </location>
</feature>
<dbReference type="PANTHER" id="PTHR33776:SF4">
    <property type="entry name" value="ENDONUCLEASE_EXONUCLEASE_PHOSPHATASE DOMAIN-CONTAINING PROTEIN"/>
    <property type="match status" value="1"/>
</dbReference>
<dbReference type="Pfam" id="PF03372">
    <property type="entry name" value="Exo_endo_phos"/>
    <property type="match status" value="1"/>
</dbReference>
<proteinExistence type="predicted"/>
<name>A0A8D9BK10_9HEMI</name>
<dbReference type="AlphaFoldDB" id="A0A8D9BK10"/>
<feature type="domain" description="Endonuclease/exonuclease/phosphatase" evidence="3">
    <location>
        <begin position="334"/>
        <end position="500"/>
    </location>
</feature>
<keyword evidence="2" id="KW-0732">Signal</keyword>
<dbReference type="SUPFAM" id="SSF56219">
    <property type="entry name" value="DNase I-like"/>
    <property type="match status" value="1"/>
</dbReference>
<evidence type="ECO:0000256" key="2">
    <source>
        <dbReference type="SAM" id="SignalP"/>
    </source>
</evidence>
<reference evidence="4" key="1">
    <citation type="submission" date="2021-05" db="EMBL/GenBank/DDBJ databases">
        <authorList>
            <person name="Alioto T."/>
            <person name="Alioto T."/>
            <person name="Gomez Garrido J."/>
        </authorList>
    </citation>
    <scope>NUCLEOTIDE SEQUENCE</scope>
</reference>
<dbReference type="PANTHER" id="PTHR33776">
    <property type="entry name" value="ENDO/EXONUCLEASE/PHOSPHATASE DOMAIN-CONTAINING PROTEIN"/>
    <property type="match status" value="1"/>
</dbReference>
<feature type="signal peptide" evidence="2">
    <location>
        <begin position="1"/>
        <end position="28"/>
    </location>
</feature>
<evidence type="ECO:0000256" key="1">
    <source>
        <dbReference type="SAM" id="MobiDB-lite"/>
    </source>
</evidence>
<evidence type="ECO:0000313" key="4">
    <source>
        <dbReference type="EMBL" id="CAG6786814.1"/>
    </source>
</evidence>